<evidence type="ECO:0000313" key="7">
    <source>
        <dbReference type="EMBL" id="GMG86184.1"/>
    </source>
</evidence>
<feature type="transmembrane region" description="Helical" evidence="6">
    <location>
        <begin position="106"/>
        <end position="130"/>
    </location>
</feature>
<evidence type="ECO:0000256" key="6">
    <source>
        <dbReference type="SAM" id="Phobius"/>
    </source>
</evidence>
<comment type="caution">
    <text evidence="7">The sequence shown here is derived from an EMBL/GenBank/DDBJ whole genome shotgun (WGS) entry which is preliminary data.</text>
</comment>
<dbReference type="InterPro" id="IPR006696">
    <property type="entry name" value="DUF423"/>
</dbReference>
<evidence type="ECO:0000256" key="1">
    <source>
        <dbReference type="ARBA" id="ARBA00004141"/>
    </source>
</evidence>
<evidence type="ECO:0000313" key="8">
    <source>
        <dbReference type="Proteomes" id="UP001224392"/>
    </source>
</evidence>
<dbReference type="Pfam" id="PF04241">
    <property type="entry name" value="DUF423"/>
    <property type="match status" value="1"/>
</dbReference>
<dbReference type="PANTHER" id="PTHR43461:SF1">
    <property type="entry name" value="TRANSMEMBRANE PROTEIN 256"/>
    <property type="match status" value="1"/>
</dbReference>
<accession>A0ABQ6LVR6</accession>
<reference evidence="7 8" key="1">
    <citation type="submission" date="2023-04" db="EMBL/GenBank/DDBJ databases">
        <title>Marinobulbifer ophiurae gen. nov., sp. Nov., isolate from tissue of brittle star Ophioplocus japonicus.</title>
        <authorList>
            <person name="Kawano K."/>
            <person name="Sawayama S."/>
            <person name="Nakagawa S."/>
        </authorList>
    </citation>
    <scope>NUCLEOTIDE SEQUENCE [LARGE SCALE GENOMIC DNA]</scope>
    <source>
        <strain evidence="7 8">NKW57</strain>
    </source>
</reference>
<protein>
    <submittedName>
        <fullName evidence="7">DUF423 domain-containing protein</fullName>
    </submittedName>
</protein>
<proteinExistence type="inferred from homology"/>
<feature type="transmembrane region" description="Helical" evidence="6">
    <location>
        <begin position="53"/>
        <end position="70"/>
    </location>
</feature>
<evidence type="ECO:0000256" key="3">
    <source>
        <dbReference type="ARBA" id="ARBA00022692"/>
    </source>
</evidence>
<gene>
    <name evidence="7" type="ORF">MNKW57_05050</name>
</gene>
<evidence type="ECO:0000256" key="2">
    <source>
        <dbReference type="ARBA" id="ARBA00009694"/>
    </source>
</evidence>
<keyword evidence="8" id="KW-1185">Reference proteome</keyword>
<name>A0ABQ6LVR6_9GAMM</name>
<keyword evidence="3 6" id="KW-0812">Transmembrane</keyword>
<sequence>MLMDQMEPPVAKLTLLLAALFGATGVALGALAAHGLKAKLAQNLLEAFKTGVHYQQVHALALLGIGLLALHVGQSRALSVSASMMVVGIVFFSGSLYWLALGGPRWLGPVTPLGGTLLIGAWIALAVAVLKIP</sequence>
<keyword evidence="4 6" id="KW-1133">Transmembrane helix</keyword>
<feature type="transmembrane region" description="Helical" evidence="6">
    <location>
        <begin position="77"/>
        <end position="100"/>
    </location>
</feature>
<organism evidence="7 8">
    <name type="scientific">Biformimicrobium ophioploci</name>
    <dbReference type="NCBI Taxonomy" id="3036711"/>
    <lineage>
        <taxon>Bacteria</taxon>
        <taxon>Pseudomonadati</taxon>
        <taxon>Pseudomonadota</taxon>
        <taxon>Gammaproteobacteria</taxon>
        <taxon>Cellvibrionales</taxon>
        <taxon>Microbulbiferaceae</taxon>
        <taxon>Biformimicrobium</taxon>
    </lineage>
</organism>
<dbReference type="PANTHER" id="PTHR43461">
    <property type="entry name" value="TRANSMEMBRANE PROTEIN 256"/>
    <property type="match status" value="1"/>
</dbReference>
<dbReference type="EMBL" id="BSYJ01000001">
    <property type="protein sequence ID" value="GMG86184.1"/>
    <property type="molecule type" value="Genomic_DNA"/>
</dbReference>
<keyword evidence="5 6" id="KW-0472">Membrane</keyword>
<evidence type="ECO:0000256" key="4">
    <source>
        <dbReference type="ARBA" id="ARBA00022989"/>
    </source>
</evidence>
<comment type="similarity">
    <text evidence="2">Belongs to the UPF0382 family.</text>
</comment>
<comment type="subcellular location">
    <subcellularLocation>
        <location evidence="1">Membrane</location>
        <topology evidence="1">Multi-pass membrane protein</topology>
    </subcellularLocation>
</comment>
<evidence type="ECO:0000256" key="5">
    <source>
        <dbReference type="ARBA" id="ARBA00023136"/>
    </source>
</evidence>
<dbReference type="Proteomes" id="UP001224392">
    <property type="component" value="Unassembled WGS sequence"/>
</dbReference>